<dbReference type="InterPro" id="IPR008949">
    <property type="entry name" value="Isoprenoid_synthase_dom_sf"/>
</dbReference>
<keyword evidence="3" id="KW-0125">Carotenoid biosynthesis</keyword>
<dbReference type="OrthoDB" id="270318at2759"/>
<name>A0A4P9Z524_9FUNG</name>
<keyword evidence="5" id="KW-1185">Reference proteome</keyword>
<proteinExistence type="predicted"/>
<dbReference type="Gene3D" id="1.10.600.10">
    <property type="entry name" value="Farnesyl Diphosphate Synthase"/>
    <property type="match status" value="1"/>
</dbReference>
<evidence type="ECO:0000256" key="1">
    <source>
        <dbReference type="ARBA" id="ARBA00001805"/>
    </source>
</evidence>
<dbReference type="EMBL" id="KZ989297">
    <property type="protein sequence ID" value="RKP26961.1"/>
    <property type="molecule type" value="Genomic_DNA"/>
</dbReference>
<reference evidence="5" key="1">
    <citation type="journal article" date="2018" name="Nat. Microbiol.">
        <title>Leveraging single-cell genomics to expand the fungal tree of life.</title>
        <authorList>
            <person name="Ahrendt S.R."/>
            <person name="Quandt C.A."/>
            <person name="Ciobanu D."/>
            <person name="Clum A."/>
            <person name="Salamov A."/>
            <person name="Andreopoulos B."/>
            <person name="Cheng J.F."/>
            <person name="Woyke T."/>
            <person name="Pelin A."/>
            <person name="Henrissat B."/>
            <person name="Reynolds N.K."/>
            <person name="Benny G.L."/>
            <person name="Smith M.E."/>
            <person name="James T.Y."/>
            <person name="Grigoriev I.V."/>
        </authorList>
    </citation>
    <scope>NUCLEOTIDE SEQUENCE [LARGE SCALE GENOMIC DNA]</scope>
    <source>
        <strain evidence="5">Benny S71-1</strain>
    </source>
</reference>
<accession>A0A4P9Z524</accession>
<evidence type="ECO:0000256" key="3">
    <source>
        <dbReference type="ARBA" id="ARBA00022746"/>
    </source>
</evidence>
<dbReference type="SUPFAM" id="SSF48576">
    <property type="entry name" value="Terpenoid synthases"/>
    <property type="match status" value="1"/>
</dbReference>
<evidence type="ECO:0000313" key="5">
    <source>
        <dbReference type="Proteomes" id="UP000278143"/>
    </source>
</evidence>
<gene>
    <name evidence="4" type="ORF">SYNPS1DRAFT_13399</name>
</gene>
<protein>
    <recommendedName>
        <fullName evidence="2">15-cis-phytoene synthase</fullName>
        <ecNumber evidence="2">2.5.1.32</ecNumber>
    </recommendedName>
</protein>
<dbReference type="PANTHER" id="PTHR31480">
    <property type="entry name" value="BIFUNCTIONAL LYCOPENE CYCLASE/PHYTOENE SYNTHASE"/>
    <property type="match status" value="1"/>
</dbReference>
<comment type="catalytic activity">
    <reaction evidence="1">
        <text>2 (2E,6E,10E)-geranylgeranyl diphosphate = 15-cis-phytoene + 2 diphosphate</text>
        <dbReference type="Rhea" id="RHEA:34475"/>
        <dbReference type="ChEBI" id="CHEBI:27787"/>
        <dbReference type="ChEBI" id="CHEBI:33019"/>
        <dbReference type="ChEBI" id="CHEBI:58756"/>
        <dbReference type="EC" id="2.5.1.32"/>
    </reaction>
</comment>
<evidence type="ECO:0000256" key="2">
    <source>
        <dbReference type="ARBA" id="ARBA00012396"/>
    </source>
</evidence>
<dbReference type="Proteomes" id="UP000278143">
    <property type="component" value="Unassembled WGS sequence"/>
</dbReference>
<evidence type="ECO:0000313" key="4">
    <source>
        <dbReference type="EMBL" id="RKP26961.1"/>
    </source>
</evidence>
<dbReference type="AlphaFoldDB" id="A0A4P9Z524"/>
<dbReference type="InterPro" id="IPR002060">
    <property type="entry name" value="Squ/phyt_synthse"/>
</dbReference>
<dbReference type="GO" id="GO:0016117">
    <property type="term" value="P:carotenoid biosynthetic process"/>
    <property type="evidence" value="ECO:0007669"/>
    <property type="project" value="UniProtKB-KW"/>
</dbReference>
<dbReference type="EC" id="2.5.1.32" evidence="2"/>
<sequence length="326" mass="36404">MSTRRSRHALLASTAGRAALSSSSSSTTAAAVKVSPQDALAYCRDLVRKHDYDHYLCGLLYPRNVRDGYWALRSLFIELSLIRDVVSESHIGQMRLQFWRDAIEQLFSGGPPRQHPVLVAIAHTLTASMAHGGKPAVSASWIKRIISEREKDLVQPFYRTVADLENYAEATHASAIYLQLELLGIRSVAADHTASHIGKSYGIVTLLRATPYHASKRVSYLPSELFAKHGASEEDMFRQGPSAKGINDVVYDLASTAHGHLEIANKHIEEDKLPSPSITAMLAAVPARAYLKQLQKEHFNAFSGSLATRPWQLPWWLYKAHWQHRF</sequence>
<organism evidence="4 5">
    <name type="scientific">Syncephalis pseudoplumigaleata</name>
    <dbReference type="NCBI Taxonomy" id="1712513"/>
    <lineage>
        <taxon>Eukaryota</taxon>
        <taxon>Fungi</taxon>
        <taxon>Fungi incertae sedis</taxon>
        <taxon>Zoopagomycota</taxon>
        <taxon>Zoopagomycotina</taxon>
        <taxon>Zoopagomycetes</taxon>
        <taxon>Zoopagales</taxon>
        <taxon>Piptocephalidaceae</taxon>
        <taxon>Syncephalis</taxon>
    </lineage>
</organism>
<dbReference type="Pfam" id="PF00494">
    <property type="entry name" value="SQS_PSY"/>
    <property type="match status" value="1"/>
</dbReference>